<sequence length="242" mass="26856">MPIDFSIVGFLGFDVFGTVVDWRTGVARASEPFLARHGIEVDPLVFADEWRALYQPSMQKVRAGDRPWVKLEVLNRENLETVLSRHDADFGRISDAELVDLNKAWERLDPWPDSLEGLTRLKRHFALGPLSNGHFAGMLNLARFGGLPWDVITGAEVTKSYKPMPQTYLRSADAVGLRPDQVGMVAAHNDDLKAARAAGLRTVFVRRPHEHGPNQTTDLDAEEGWDVIAESLTEAADALGCN</sequence>
<dbReference type="AlphaFoldDB" id="A0A1G6XJP1"/>
<organism evidence="4 5">
    <name type="scientific">Bradyrhizobium brasilense</name>
    <dbReference type="NCBI Taxonomy" id="1419277"/>
    <lineage>
        <taxon>Bacteria</taxon>
        <taxon>Pseudomonadati</taxon>
        <taxon>Pseudomonadota</taxon>
        <taxon>Alphaproteobacteria</taxon>
        <taxon>Hyphomicrobiales</taxon>
        <taxon>Nitrobacteraceae</taxon>
        <taxon>Bradyrhizobium</taxon>
    </lineage>
</organism>
<gene>
    <name evidence="4" type="ORF">SAMN05216337_101563</name>
</gene>
<dbReference type="Pfam" id="PF00702">
    <property type="entry name" value="Hydrolase"/>
    <property type="match status" value="1"/>
</dbReference>
<protein>
    <recommendedName>
        <fullName evidence="3">(S)-2-haloacid dehalogenase</fullName>
        <ecNumber evidence="3">3.8.1.2</ecNumber>
    </recommendedName>
    <alternativeName>
        <fullName evidence="3">2-haloalkanoic acid dehalogenase</fullName>
    </alternativeName>
    <alternativeName>
        <fullName evidence="3">Halocarboxylic acid halidohydrolase</fullName>
    </alternativeName>
    <alternativeName>
        <fullName evidence="3">L-2-haloacid dehalogenase</fullName>
    </alternativeName>
</protein>
<comment type="catalytic activity">
    <reaction evidence="3">
        <text>an (S)-2-haloacid + H2O = a (2R)-2-hydroxycarboxylate + a halide anion + H(+)</text>
        <dbReference type="Rhea" id="RHEA:11192"/>
        <dbReference type="ChEBI" id="CHEBI:15377"/>
        <dbReference type="ChEBI" id="CHEBI:15378"/>
        <dbReference type="ChEBI" id="CHEBI:16042"/>
        <dbReference type="ChEBI" id="CHEBI:58314"/>
        <dbReference type="ChEBI" id="CHEBI:137405"/>
        <dbReference type="EC" id="3.8.1.2"/>
    </reaction>
</comment>
<dbReference type="InterPro" id="IPR023214">
    <property type="entry name" value="HAD_sf"/>
</dbReference>
<proteinExistence type="inferred from homology"/>
<dbReference type="Gene3D" id="3.40.50.1000">
    <property type="entry name" value="HAD superfamily/HAD-like"/>
    <property type="match status" value="1"/>
</dbReference>
<evidence type="ECO:0000256" key="3">
    <source>
        <dbReference type="RuleBase" id="RU368077"/>
    </source>
</evidence>
<evidence type="ECO:0000313" key="5">
    <source>
        <dbReference type="Proteomes" id="UP000199245"/>
    </source>
</evidence>
<name>A0A1G6XJP1_9BRAD</name>
<evidence type="ECO:0000256" key="2">
    <source>
        <dbReference type="ARBA" id="ARBA00022801"/>
    </source>
</evidence>
<dbReference type="SFLD" id="SFLDS00003">
    <property type="entry name" value="Haloacid_Dehalogenase"/>
    <property type="match status" value="1"/>
</dbReference>
<dbReference type="InterPro" id="IPR006439">
    <property type="entry name" value="HAD-SF_hydro_IA"/>
</dbReference>
<dbReference type="SUPFAM" id="SSF56784">
    <property type="entry name" value="HAD-like"/>
    <property type="match status" value="1"/>
</dbReference>
<dbReference type="PRINTS" id="PR00413">
    <property type="entry name" value="HADHALOGNASE"/>
</dbReference>
<dbReference type="InterPro" id="IPR036412">
    <property type="entry name" value="HAD-like_sf"/>
</dbReference>
<dbReference type="InterPro" id="IPR006328">
    <property type="entry name" value="2-HAD"/>
</dbReference>
<evidence type="ECO:0000313" key="4">
    <source>
        <dbReference type="EMBL" id="SDD78418.1"/>
    </source>
</evidence>
<dbReference type="RefSeq" id="WP_092083589.1">
    <property type="nucleotide sequence ID" value="NZ_FMZW01000015.1"/>
</dbReference>
<dbReference type="Gene3D" id="1.10.150.240">
    <property type="entry name" value="Putative phosphatase, domain 2"/>
    <property type="match status" value="1"/>
</dbReference>
<comment type="similarity">
    <text evidence="1 3">Belongs to the HAD-like hydrolase superfamily. S-2-haloalkanoic acid dehalogenase family.</text>
</comment>
<dbReference type="PANTHER" id="PTHR43316">
    <property type="entry name" value="HYDROLASE, HALOACID DELAHOGENASE-RELATED"/>
    <property type="match status" value="1"/>
</dbReference>
<dbReference type="InterPro" id="IPR051540">
    <property type="entry name" value="S-2-haloacid_dehalogenase"/>
</dbReference>
<dbReference type="Proteomes" id="UP000199245">
    <property type="component" value="Unassembled WGS sequence"/>
</dbReference>
<reference evidence="4 5" key="1">
    <citation type="submission" date="2016-10" db="EMBL/GenBank/DDBJ databases">
        <authorList>
            <person name="de Groot N.N."/>
        </authorList>
    </citation>
    <scope>NUCLEOTIDE SEQUENCE [LARGE SCALE GENOMIC DNA]</scope>
    <source>
        <strain evidence="4 5">R5</strain>
    </source>
</reference>
<keyword evidence="2 3" id="KW-0378">Hydrolase</keyword>
<dbReference type="EMBL" id="FMZW01000015">
    <property type="protein sequence ID" value="SDD78418.1"/>
    <property type="molecule type" value="Genomic_DNA"/>
</dbReference>
<evidence type="ECO:0000256" key="1">
    <source>
        <dbReference type="ARBA" id="ARBA00008106"/>
    </source>
</evidence>
<dbReference type="SFLD" id="SFLDG01129">
    <property type="entry name" value="C1.5:_HAD__Beta-PGM__Phosphata"/>
    <property type="match status" value="1"/>
</dbReference>
<dbReference type="NCBIfam" id="TIGR01493">
    <property type="entry name" value="HAD-SF-IA-v2"/>
    <property type="match status" value="1"/>
</dbReference>
<dbReference type="PANTHER" id="PTHR43316:SF3">
    <property type="entry name" value="HALOACID DEHALOGENASE, TYPE II (AFU_ORTHOLOGUE AFUA_2G07750)-RELATED"/>
    <property type="match status" value="1"/>
</dbReference>
<accession>A0A1G6XJP1</accession>
<dbReference type="EC" id="3.8.1.2" evidence="3"/>
<dbReference type="NCBIfam" id="TIGR01428">
    <property type="entry name" value="HAD_type_II"/>
    <property type="match status" value="1"/>
</dbReference>
<dbReference type="InterPro" id="IPR023198">
    <property type="entry name" value="PGP-like_dom2"/>
</dbReference>
<comment type="function">
    <text evidence="3">Catalyzes the hydrolytic dehalogenation of small (S)-2-haloalkanoic acids to yield the corresponding (R)-2-hydroxyalkanoic acids.</text>
</comment>
<dbReference type="GO" id="GO:0018784">
    <property type="term" value="F:(S)-2-haloacid dehalogenase activity"/>
    <property type="evidence" value="ECO:0007669"/>
    <property type="project" value="UniProtKB-UniRule"/>
</dbReference>